<evidence type="ECO:0000313" key="4">
    <source>
        <dbReference type="EMBL" id="MBM2414998.1"/>
    </source>
</evidence>
<dbReference type="InterPro" id="IPR051458">
    <property type="entry name" value="Cyt/Met_Dipeptidase"/>
</dbReference>
<keyword evidence="3" id="KW-0378">Hydrolase</keyword>
<keyword evidence="1" id="KW-0645">Protease</keyword>
<evidence type="ECO:0000313" key="7">
    <source>
        <dbReference type="Proteomes" id="UP000809440"/>
    </source>
</evidence>
<dbReference type="PANTHER" id="PTHR43270:SF12">
    <property type="entry name" value="SUCCINYL-DIAMINOPIMELATE DESUCCINYLASE"/>
    <property type="match status" value="1"/>
</dbReference>
<dbReference type="GO" id="GO:0046872">
    <property type="term" value="F:metal ion binding"/>
    <property type="evidence" value="ECO:0007669"/>
    <property type="project" value="UniProtKB-KW"/>
</dbReference>
<keyword evidence="7" id="KW-1185">Reference proteome</keyword>
<evidence type="ECO:0000256" key="1">
    <source>
        <dbReference type="ARBA" id="ARBA00022670"/>
    </source>
</evidence>
<comment type="caution">
    <text evidence="4">The sequence shown here is derived from an EMBL/GenBank/DDBJ whole genome shotgun (WGS) entry which is preliminary data.</text>
</comment>
<evidence type="ECO:0000256" key="2">
    <source>
        <dbReference type="ARBA" id="ARBA00022723"/>
    </source>
</evidence>
<dbReference type="AlphaFoldDB" id="A0A9Q2P882"/>
<sequence length="463" mass="50893">MSRNGAIERVRESFDNGDFLETLRRRVAIPTESQEPERLPDLHRYLEDEIAPSMARLGYTSKITENTVPGGGPFLVAERIEDSALPTLMTYGHGDVVRGIPEQWREGLDPWEITVEGERWYGRGTADNKGQHSIVIAALGAVLAERGHHGFNSRILIETSEEIGSPGLDAFLTENATELQTDLMLASDGPRLVPERADIKLGNRGGLSFDLSIKLREGSRHSGHWGGVLEDPGVILAQAISCITTPRGQIRIKDWLPDAIPDRVRAALADLEVNPADPTLDIRDDWGEPGLSTAEKMYGWTSFIVLAMITGRPENPVNGVQPDARARCQLRFSADADHTRFLPALRVHLDAHGFQQIEISSVQDNFFPAWRTDPDNPWVDWTVSSVARTTGTAPLVVPNSAGGLPSELFGSSLGCPILWIPHSYSGCRQHGPDEHVTTTITREGLSIMTGIFWDLGEAEGRPQ</sequence>
<dbReference type="EMBL" id="JAFBXE010000023">
    <property type="protein sequence ID" value="MBM2414998.1"/>
    <property type="molecule type" value="Genomic_DNA"/>
</dbReference>
<keyword evidence="2" id="KW-0479">Metal-binding</keyword>
<evidence type="ECO:0000313" key="6">
    <source>
        <dbReference type="Proteomes" id="UP000755667"/>
    </source>
</evidence>
<gene>
    <name evidence="4" type="ORF">JQX41_22055</name>
    <name evidence="5" type="ORF">JQX48_22075</name>
</gene>
<dbReference type="GO" id="GO:0006508">
    <property type="term" value="P:proteolysis"/>
    <property type="evidence" value="ECO:0007669"/>
    <property type="project" value="UniProtKB-KW"/>
</dbReference>
<accession>A0A9Q2P882</accession>
<reference evidence="4 7" key="1">
    <citation type="submission" date="2021-01" db="EMBL/GenBank/DDBJ databases">
        <title>Diatom-associated Roseobacters Show Island Model of Population Structure.</title>
        <authorList>
            <person name="Qu L."/>
            <person name="Feng X."/>
            <person name="Chen Y."/>
            <person name="Li L."/>
            <person name="Wang X."/>
            <person name="Hu Z."/>
            <person name="Wang H."/>
            <person name="Luo H."/>
        </authorList>
    </citation>
    <scope>NUCLEOTIDE SEQUENCE</scope>
    <source>
        <strain evidence="5 7">CC28-63</strain>
        <strain evidence="4">CC28-69</strain>
    </source>
</reference>
<dbReference type="RefSeq" id="WP_138487680.1">
    <property type="nucleotide sequence ID" value="NZ_JAFBWU010000023.1"/>
</dbReference>
<name>A0A9Q2P882_9RHOB</name>
<dbReference type="SUPFAM" id="SSF53187">
    <property type="entry name" value="Zn-dependent exopeptidases"/>
    <property type="match status" value="1"/>
</dbReference>
<proteinExistence type="predicted"/>
<dbReference type="InterPro" id="IPR002933">
    <property type="entry name" value="Peptidase_M20"/>
</dbReference>
<dbReference type="Gene3D" id="3.30.70.360">
    <property type="match status" value="1"/>
</dbReference>
<protein>
    <submittedName>
        <fullName evidence="4">M20 family metallopeptidase</fullName>
    </submittedName>
</protein>
<dbReference type="Pfam" id="PF01546">
    <property type="entry name" value="Peptidase_M20"/>
    <property type="match status" value="1"/>
</dbReference>
<dbReference type="Proteomes" id="UP000809440">
    <property type="component" value="Unassembled WGS sequence"/>
</dbReference>
<organism evidence="4 6">
    <name type="scientific">Marivita cryptomonadis</name>
    <dbReference type="NCBI Taxonomy" id="505252"/>
    <lineage>
        <taxon>Bacteria</taxon>
        <taxon>Pseudomonadati</taxon>
        <taxon>Pseudomonadota</taxon>
        <taxon>Alphaproteobacteria</taxon>
        <taxon>Rhodobacterales</taxon>
        <taxon>Roseobacteraceae</taxon>
        <taxon>Marivita</taxon>
    </lineage>
</organism>
<dbReference type="Gene3D" id="3.40.630.10">
    <property type="entry name" value="Zn peptidases"/>
    <property type="match status" value="1"/>
</dbReference>
<dbReference type="PANTHER" id="PTHR43270">
    <property type="entry name" value="BETA-ALA-HIS DIPEPTIDASE"/>
    <property type="match status" value="1"/>
</dbReference>
<evidence type="ECO:0000313" key="5">
    <source>
        <dbReference type="EMBL" id="MBM2419669.1"/>
    </source>
</evidence>
<dbReference type="Proteomes" id="UP000755667">
    <property type="component" value="Unassembled WGS sequence"/>
</dbReference>
<dbReference type="GO" id="GO:0008233">
    <property type="term" value="F:peptidase activity"/>
    <property type="evidence" value="ECO:0007669"/>
    <property type="project" value="UniProtKB-KW"/>
</dbReference>
<dbReference type="NCBIfam" id="NF005478">
    <property type="entry name" value="PRK07079.1"/>
    <property type="match status" value="1"/>
</dbReference>
<evidence type="ECO:0000256" key="3">
    <source>
        <dbReference type="ARBA" id="ARBA00022801"/>
    </source>
</evidence>
<dbReference type="EMBL" id="JAFBXF010000023">
    <property type="protein sequence ID" value="MBM2419669.1"/>
    <property type="molecule type" value="Genomic_DNA"/>
</dbReference>